<dbReference type="SUPFAM" id="SSF55394">
    <property type="entry name" value="Bactericidal permeability-increasing protein, BPI"/>
    <property type="match status" value="2"/>
</dbReference>
<feature type="chain" id="PRO_5034443409" evidence="3">
    <location>
        <begin position="33"/>
        <end position="507"/>
    </location>
</feature>
<dbReference type="KEGG" id="aprc:113846842"/>
<dbReference type="PANTHER" id="PTHR46801">
    <property type="entry name" value="OS06G0309200 PROTEIN"/>
    <property type="match status" value="1"/>
</dbReference>
<dbReference type="CDD" id="cd00025">
    <property type="entry name" value="BPI1"/>
    <property type="match status" value="1"/>
</dbReference>
<organism evidence="6 7">
    <name type="scientific">Abrus precatorius</name>
    <name type="common">Indian licorice</name>
    <name type="synonym">Glycine abrus</name>
    <dbReference type="NCBI Taxonomy" id="3816"/>
    <lineage>
        <taxon>Eukaryota</taxon>
        <taxon>Viridiplantae</taxon>
        <taxon>Streptophyta</taxon>
        <taxon>Embryophyta</taxon>
        <taxon>Tracheophyta</taxon>
        <taxon>Spermatophyta</taxon>
        <taxon>Magnoliopsida</taxon>
        <taxon>eudicotyledons</taxon>
        <taxon>Gunneridae</taxon>
        <taxon>Pentapetalae</taxon>
        <taxon>rosids</taxon>
        <taxon>fabids</taxon>
        <taxon>Fabales</taxon>
        <taxon>Fabaceae</taxon>
        <taxon>Papilionoideae</taxon>
        <taxon>50 kb inversion clade</taxon>
        <taxon>NPAAA clade</taxon>
        <taxon>indigoferoid/millettioid clade</taxon>
        <taxon>Abreae</taxon>
        <taxon>Abrus</taxon>
    </lineage>
</organism>
<keyword evidence="6" id="KW-1185">Reference proteome</keyword>
<feature type="signal peptide" evidence="3">
    <location>
        <begin position="1"/>
        <end position="32"/>
    </location>
</feature>
<dbReference type="SMART" id="SM00329">
    <property type="entry name" value="BPI2"/>
    <property type="match status" value="1"/>
</dbReference>
<dbReference type="GO" id="GO:0005615">
    <property type="term" value="C:extracellular space"/>
    <property type="evidence" value="ECO:0007669"/>
    <property type="project" value="InterPro"/>
</dbReference>
<evidence type="ECO:0000256" key="1">
    <source>
        <dbReference type="ARBA" id="ARBA00023180"/>
    </source>
</evidence>
<dbReference type="GO" id="GO:0008289">
    <property type="term" value="F:lipid binding"/>
    <property type="evidence" value="ECO:0007669"/>
    <property type="project" value="InterPro"/>
</dbReference>
<reference evidence="7" key="2">
    <citation type="submission" date="2025-08" db="UniProtKB">
        <authorList>
            <consortium name="RefSeq"/>
        </authorList>
    </citation>
    <scope>IDENTIFICATION</scope>
    <source>
        <tissue evidence="7">Young leaves</tissue>
    </source>
</reference>
<dbReference type="RefSeq" id="XP_027331333.1">
    <property type="nucleotide sequence ID" value="XM_027475532.1"/>
</dbReference>
<comment type="similarity">
    <text evidence="2">Belongs to the BPI/LBP/Plunc superfamily. BPI/LBP (TC 1.C.40) family.</text>
</comment>
<dbReference type="Gene3D" id="3.15.20.10">
    <property type="entry name" value="Bactericidal permeability-increasing protein, domain 2"/>
    <property type="match status" value="1"/>
</dbReference>
<dbReference type="PANTHER" id="PTHR46801:SF6">
    <property type="entry name" value="LIPID-BINDING SERUM GLYCOPROTEIN C-TERMINAL DOMAIN-CONTAINING PROTEIN"/>
    <property type="match status" value="1"/>
</dbReference>
<evidence type="ECO:0000256" key="3">
    <source>
        <dbReference type="SAM" id="SignalP"/>
    </source>
</evidence>
<name>A0A8B8JKX9_ABRPR</name>
<evidence type="ECO:0000259" key="4">
    <source>
        <dbReference type="SMART" id="SM00328"/>
    </source>
</evidence>
<dbReference type="Gene3D" id="3.15.10.10">
    <property type="entry name" value="Bactericidal permeability-increasing protein, domain 1"/>
    <property type="match status" value="1"/>
</dbReference>
<evidence type="ECO:0000256" key="2">
    <source>
        <dbReference type="ARBA" id="ARBA00060933"/>
    </source>
</evidence>
<dbReference type="Proteomes" id="UP000694853">
    <property type="component" value="Unplaced"/>
</dbReference>
<dbReference type="Pfam" id="PF01273">
    <property type="entry name" value="LBP_BPI_CETP"/>
    <property type="match status" value="1"/>
</dbReference>
<accession>A0A8B8JKX9</accession>
<feature type="domain" description="Lipid-binding serum glycoprotein C-terminal" evidence="5">
    <location>
        <begin position="290"/>
        <end position="488"/>
    </location>
</feature>
<gene>
    <name evidence="7" type="primary">LOC113846842</name>
</gene>
<reference evidence="6" key="1">
    <citation type="journal article" date="2019" name="Toxins">
        <title>Detection of Abrin-Like and Prepropulchellin-Like Toxin Genes and Transcripts Using Whole Genome Sequencing and Full-Length Transcript Sequencing of Abrus precatorius.</title>
        <authorList>
            <person name="Hovde B.T."/>
            <person name="Daligault H.E."/>
            <person name="Hanschen E.R."/>
            <person name="Kunde Y.A."/>
            <person name="Johnson M.B."/>
            <person name="Starkenburg S.R."/>
            <person name="Johnson S.L."/>
        </authorList>
    </citation>
    <scope>NUCLEOTIDE SEQUENCE [LARGE SCALE GENOMIC DNA]</scope>
</reference>
<dbReference type="InterPro" id="IPR045897">
    <property type="entry name" value="BPI/LBP_pln"/>
</dbReference>
<dbReference type="InterPro" id="IPR001124">
    <property type="entry name" value="Lipid-bd_serum_glycop_C"/>
</dbReference>
<dbReference type="OrthoDB" id="10255543at2759"/>
<keyword evidence="1" id="KW-0325">Glycoprotein</keyword>
<protein>
    <submittedName>
        <fullName evidence="7">BPI/LBP family protein At1g04970</fullName>
    </submittedName>
</protein>
<dbReference type="AlphaFoldDB" id="A0A8B8JKX9"/>
<feature type="domain" description="Lipid-binding serum glycoprotein N-terminal" evidence="4">
    <location>
        <begin position="46"/>
        <end position="271"/>
    </location>
</feature>
<dbReference type="CDD" id="cd00026">
    <property type="entry name" value="BPI2"/>
    <property type="match status" value="1"/>
</dbReference>
<evidence type="ECO:0000313" key="6">
    <source>
        <dbReference type="Proteomes" id="UP000694853"/>
    </source>
</evidence>
<dbReference type="InterPro" id="IPR017943">
    <property type="entry name" value="Bactericidal_perm-incr_a/b_dom"/>
</dbReference>
<dbReference type="Pfam" id="PF02886">
    <property type="entry name" value="LBP_BPI_CETP_C"/>
    <property type="match status" value="1"/>
</dbReference>
<dbReference type="InterPro" id="IPR017942">
    <property type="entry name" value="Lipid-bd_serum_glycop_N"/>
</dbReference>
<keyword evidence="3" id="KW-0732">Signal</keyword>
<evidence type="ECO:0000313" key="7">
    <source>
        <dbReference type="RefSeq" id="XP_027331333.1"/>
    </source>
</evidence>
<sequence length="507" mass="56043">MINSNFHNPMAHKMSPFFVLLLLASSLIHGYAQFQPKNEAFISLSITQNGLDFVKDLLVNKAISSLVSLRLPNIEKTSKIPVVGNVYMVLSNITIYQIDVPSSHVKPGETGISIIASGVTCNLSMNWYYSYNTWLVPVEISDKGRAEVQVEGMEVGLALGLENQEGSLKLKLKDCGSHVKDISIKLDGGASWLYQGIVDAFEGLIGSTVENAINKKLTERISRLDSYLRSLPKEFPVDDHTSLNVTFVNDVLFSDSSVGFETNGLFIERSVSLPIPDLYDKNSKLPILCTNSSKMLGISLDEAVFNSASSLYYDAKFMHWIVDQIPDQSLLNTAGWRFIVPQLYKKYPNHDMNLNISLSSPPVVEISNQNVGANVFADLTIDVLEEDEVIPVACISLVIQGTGLVKINGNNLVGAVKLNDFNMSLRWSNIGNLRMYLIQPVVWTLIETVFLPYANAHLSKGLPLPIIHGFTLQNGEIILSTSRVAVCSDLAFAAESNKRFFDISMIR</sequence>
<dbReference type="GeneID" id="113846842"/>
<dbReference type="InterPro" id="IPR030675">
    <property type="entry name" value="BPI/LBP"/>
</dbReference>
<proteinExistence type="inferred from homology"/>
<dbReference type="PIRSF" id="PIRSF002417">
    <property type="entry name" value="Lipid_binding_protein"/>
    <property type="match status" value="1"/>
</dbReference>
<evidence type="ECO:0000259" key="5">
    <source>
        <dbReference type="SMART" id="SM00329"/>
    </source>
</evidence>
<dbReference type="FunFam" id="3.15.10.10:FF:000001">
    <property type="entry name" value="phospholipid transfer protein-like"/>
    <property type="match status" value="1"/>
</dbReference>
<dbReference type="SMART" id="SM00328">
    <property type="entry name" value="BPI1"/>
    <property type="match status" value="1"/>
</dbReference>